<feature type="region of interest" description="Disordered" evidence="1">
    <location>
        <begin position="79"/>
        <end position="111"/>
    </location>
</feature>
<comment type="caution">
    <text evidence="2">The sequence shown here is derived from an EMBL/GenBank/DDBJ whole genome shotgun (WGS) entry which is preliminary data.</text>
</comment>
<organism evidence="2 3">
    <name type="scientific">Homarus americanus</name>
    <name type="common">American lobster</name>
    <dbReference type="NCBI Taxonomy" id="6706"/>
    <lineage>
        <taxon>Eukaryota</taxon>
        <taxon>Metazoa</taxon>
        <taxon>Ecdysozoa</taxon>
        <taxon>Arthropoda</taxon>
        <taxon>Crustacea</taxon>
        <taxon>Multicrustacea</taxon>
        <taxon>Malacostraca</taxon>
        <taxon>Eumalacostraca</taxon>
        <taxon>Eucarida</taxon>
        <taxon>Decapoda</taxon>
        <taxon>Pleocyemata</taxon>
        <taxon>Astacidea</taxon>
        <taxon>Nephropoidea</taxon>
        <taxon>Nephropidae</taxon>
        <taxon>Homarus</taxon>
    </lineage>
</organism>
<evidence type="ECO:0000313" key="3">
    <source>
        <dbReference type="Proteomes" id="UP000747542"/>
    </source>
</evidence>
<dbReference type="EMBL" id="JAHLQT010022636">
    <property type="protein sequence ID" value="KAG7166130.1"/>
    <property type="molecule type" value="Genomic_DNA"/>
</dbReference>
<protein>
    <submittedName>
        <fullName evidence="2">Uncharacterized protein</fullName>
    </submittedName>
</protein>
<evidence type="ECO:0000313" key="2">
    <source>
        <dbReference type="EMBL" id="KAG7166130.1"/>
    </source>
</evidence>
<dbReference type="Proteomes" id="UP000747542">
    <property type="component" value="Unassembled WGS sequence"/>
</dbReference>
<dbReference type="AlphaFoldDB" id="A0A8J5MVM8"/>
<reference evidence="2" key="1">
    <citation type="journal article" date="2021" name="Sci. Adv.">
        <title>The American lobster genome reveals insights on longevity, neural, and immune adaptations.</title>
        <authorList>
            <person name="Polinski J.M."/>
            <person name="Zimin A.V."/>
            <person name="Clark K.F."/>
            <person name="Kohn A.B."/>
            <person name="Sadowski N."/>
            <person name="Timp W."/>
            <person name="Ptitsyn A."/>
            <person name="Khanna P."/>
            <person name="Romanova D.Y."/>
            <person name="Williams P."/>
            <person name="Greenwood S.J."/>
            <person name="Moroz L.L."/>
            <person name="Walt D.R."/>
            <person name="Bodnar A.G."/>
        </authorList>
    </citation>
    <scope>NUCLEOTIDE SEQUENCE</scope>
    <source>
        <strain evidence="2">GMGI-L3</strain>
    </source>
</reference>
<name>A0A8J5MVM8_HOMAM</name>
<sequence>MIIGTQHCFLETNAYRGEFAQRHLELFPVGLKASTISLDLLAMIISPCRGWRVDNLWGGWAFLSHSRVERCVCGYVATSDSVVDPSSDGPSPELTPGDGSPDGGSQLPALF</sequence>
<keyword evidence="3" id="KW-1185">Reference proteome</keyword>
<proteinExistence type="predicted"/>
<evidence type="ECO:0000256" key="1">
    <source>
        <dbReference type="SAM" id="MobiDB-lite"/>
    </source>
</evidence>
<feature type="compositionally biased region" description="Low complexity" evidence="1">
    <location>
        <begin position="79"/>
        <end position="92"/>
    </location>
</feature>
<feature type="non-terminal residue" evidence="2">
    <location>
        <position position="111"/>
    </location>
</feature>
<accession>A0A8J5MVM8</accession>
<gene>
    <name evidence="2" type="ORF">Hamer_G010939</name>
</gene>